<dbReference type="InterPro" id="IPR054828">
    <property type="entry name" value="Vit_B12_bind_prot"/>
</dbReference>
<accession>A0A6L3ZKD2</accession>
<sequence length="261" mass="30650">MNLTDQFGRNVEVPKDPQRIISLVPSQTELLADLHLDSRVVGITRFCERPREWFYRKARVGGTKDVDIERINALKPDLIIGNAEENTKPIISKLEQLYPVWMSDVKTLEQAYEMMEQIGFITTRADSATDWVHRIREQFEIFKTPKTGDRILYLIWQDPWMAVGRDTFIHDMIEKAGFENCITEPDSRYPTLTEVEIANYNPDWVFLSSEPYPFNEKHLGEFEQNLHLQAKLVDGGMFSWYGTRLYHSPNYFAQLRRELKL</sequence>
<dbReference type="OrthoDB" id="9816357at2"/>
<evidence type="ECO:0000256" key="1">
    <source>
        <dbReference type="ARBA" id="ARBA00022729"/>
    </source>
</evidence>
<dbReference type="RefSeq" id="WP_151692583.1">
    <property type="nucleotide sequence ID" value="NZ_BMGX01000002.1"/>
</dbReference>
<evidence type="ECO:0000313" key="3">
    <source>
        <dbReference type="EMBL" id="KAB2817895.1"/>
    </source>
</evidence>
<evidence type="ECO:0000259" key="2">
    <source>
        <dbReference type="PROSITE" id="PS50983"/>
    </source>
</evidence>
<dbReference type="EMBL" id="WBVQ01000001">
    <property type="protein sequence ID" value="KAB2817895.1"/>
    <property type="molecule type" value="Genomic_DNA"/>
</dbReference>
<protein>
    <submittedName>
        <fullName evidence="3">ABC transporter substrate-binding protein</fullName>
    </submittedName>
</protein>
<dbReference type="Proteomes" id="UP000484164">
    <property type="component" value="Unassembled WGS sequence"/>
</dbReference>
<proteinExistence type="predicted"/>
<dbReference type="InterPro" id="IPR050902">
    <property type="entry name" value="ABC_Transporter_SBP"/>
</dbReference>
<keyword evidence="1" id="KW-0732">Signal</keyword>
<evidence type="ECO:0000313" key="4">
    <source>
        <dbReference type="Proteomes" id="UP000484164"/>
    </source>
</evidence>
<comment type="caution">
    <text evidence="3">The sequence shown here is derived from an EMBL/GenBank/DDBJ whole genome shotgun (WGS) entry which is preliminary data.</text>
</comment>
<organism evidence="3 4">
    <name type="scientific">Phaeocystidibacter marisrubri</name>
    <dbReference type="NCBI Taxonomy" id="1577780"/>
    <lineage>
        <taxon>Bacteria</taxon>
        <taxon>Pseudomonadati</taxon>
        <taxon>Bacteroidota</taxon>
        <taxon>Flavobacteriia</taxon>
        <taxon>Flavobacteriales</taxon>
        <taxon>Phaeocystidibacteraceae</taxon>
        <taxon>Phaeocystidibacter</taxon>
    </lineage>
</organism>
<dbReference type="PROSITE" id="PS50983">
    <property type="entry name" value="FE_B12_PBP"/>
    <property type="match status" value="1"/>
</dbReference>
<name>A0A6L3ZKD2_9FLAO</name>
<feature type="domain" description="Fe/B12 periplasmic-binding" evidence="2">
    <location>
        <begin position="19"/>
        <end position="261"/>
    </location>
</feature>
<keyword evidence="4" id="KW-1185">Reference proteome</keyword>
<dbReference type="PANTHER" id="PTHR30535">
    <property type="entry name" value="VITAMIN B12-BINDING PROTEIN"/>
    <property type="match status" value="1"/>
</dbReference>
<dbReference type="Pfam" id="PF01497">
    <property type="entry name" value="Peripla_BP_2"/>
    <property type="match status" value="1"/>
</dbReference>
<dbReference type="AlphaFoldDB" id="A0A6L3ZKD2"/>
<reference evidence="3 4" key="1">
    <citation type="submission" date="2019-10" db="EMBL/GenBank/DDBJ databases">
        <title>Genome sequence of Phaeocystidibacter marisrubri JCM30614 (type strain).</title>
        <authorList>
            <person name="Bowman J.P."/>
        </authorList>
    </citation>
    <scope>NUCLEOTIDE SEQUENCE [LARGE SCALE GENOMIC DNA]</scope>
    <source>
        <strain evidence="3 4">JCM 30614</strain>
    </source>
</reference>
<dbReference type="InterPro" id="IPR002491">
    <property type="entry name" value="ABC_transptr_periplasmic_BD"/>
</dbReference>
<dbReference type="Gene3D" id="3.40.50.1980">
    <property type="entry name" value="Nitrogenase molybdenum iron protein domain"/>
    <property type="match status" value="2"/>
</dbReference>
<dbReference type="NCBIfam" id="NF038402">
    <property type="entry name" value="TroA_like"/>
    <property type="match status" value="1"/>
</dbReference>
<gene>
    <name evidence="3" type="ORF">F8C82_05685</name>
</gene>
<dbReference type="PANTHER" id="PTHR30535:SF34">
    <property type="entry name" value="MOLYBDATE-BINDING PROTEIN MOLA"/>
    <property type="match status" value="1"/>
</dbReference>
<dbReference type="SUPFAM" id="SSF53807">
    <property type="entry name" value="Helical backbone' metal receptor"/>
    <property type="match status" value="1"/>
</dbReference>